<dbReference type="Proteomes" id="UP000000463">
    <property type="component" value="Segment"/>
</dbReference>
<protein>
    <submittedName>
        <fullName evidence="1">Uncharacterized protein</fullName>
    </submittedName>
</protein>
<organism evidence="1 2">
    <name type="scientific">Caulobacter phage CcrColossus</name>
    <dbReference type="NCBI Taxonomy" id="1211640"/>
    <lineage>
        <taxon>Viruses</taxon>
        <taxon>Duplodnaviria</taxon>
        <taxon>Heunggongvirae</taxon>
        <taxon>Uroviricota</taxon>
        <taxon>Caudoviricetes</taxon>
        <taxon>Jeanschmidtviridae</taxon>
        <taxon>Colossusvirus</taxon>
        <taxon>Colossusvirus colossus</taxon>
    </lineage>
</organism>
<evidence type="ECO:0000313" key="1">
    <source>
        <dbReference type="EMBL" id="AFU87964.1"/>
    </source>
</evidence>
<keyword evidence="2" id="KW-1185">Reference proteome</keyword>
<dbReference type="KEGG" id="vg:13995023"/>
<accession>K4JRM2</accession>
<evidence type="ECO:0000313" key="2">
    <source>
        <dbReference type="Proteomes" id="UP000000463"/>
    </source>
</evidence>
<dbReference type="EMBL" id="JX100810">
    <property type="protein sequence ID" value="AFU87964.1"/>
    <property type="molecule type" value="Genomic_DNA"/>
</dbReference>
<proteinExistence type="predicted"/>
<sequence length="101" mass="11386">MLRLPFTIMSTERVYSPDNEPFDVTPNRAAYLRLERGWTKTPFERVAVPEVTPAPVFDADAEIEIEPIAAPAPARGRGRRRRAVEAVPADVIADHDESWRS</sequence>
<dbReference type="GeneID" id="13995023"/>
<dbReference type="RefSeq" id="YP_006988328.1">
    <property type="nucleotide sequence ID" value="NC_019406.1"/>
</dbReference>
<reference evidence="1 2" key="1">
    <citation type="journal article" date="2012" name="BMC Genomics">
        <title>The Caulobacter crescentus phage phiCbK: genomics of a canonical phage.</title>
        <authorList>
            <person name="Gill J.J."/>
            <person name="Berry J.D."/>
            <person name="Russell W.K."/>
            <person name="Lessor L."/>
            <person name="Escobar Garcia D.A."/>
            <person name="Hernandez D."/>
            <person name="Kane A."/>
            <person name="Keene J."/>
            <person name="Maddox M."/>
            <person name="Martin R."/>
            <person name="Mohan S."/>
            <person name="Thorn A.M."/>
            <person name="Russell D.H."/>
            <person name="Young R."/>
        </authorList>
    </citation>
    <scope>NUCLEOTIDE SEQUENCE [LARGE SCALE GENOMIC DNA]</scope>
</reference>
<gene>
    <name evidence="1" type="ORF">CcrColossus_gp094</name>
</gene>
<name>K4JRM2_9CAUD</name>